<protein>
    <submittedName>
        <fullName evidence="2">Methyltransferase domain-containing protein</fullName>
    </submittedName>
</protein>
<sequence length="178" mass="19678">MHSSVMEWVGEKIRETGTSGQSVLEVGSMDVNGSVRGLFSGATRYVGVDFREGPGVDRIMDAHHLEFGESEFDVVVSTEMLEHDSAFWLSLQEMGRVLRPGGLLIITARGNGFIPHGYPHDYWRFMPQSVGHLLALARCEVLEASEDWQPGHPGIFALGRRVPNLGKSEFIERGSHAT</sequence>
<dbReference type="Pfam" id="PF08241">
    <property type="entry name" value="Methyltransf_11"/>
    <property type="match status" value="1"/>
</dbReference>
<feature type="domain" description="Methyltransferase type 11" evidence="1">
    <location>
        <begin position="58"/>
        <end position="106"/>
    </location>
</feature>
<gene>
    <name evidence="2" type="ORF">SAMN05216404_11070</name>
</gene>
<dbReference type="Gene3D" id="3.40.50.150">
    <property type="entry name" value="Vaccinia Virus protein VP39"/>
    <property type="match status" value="1"/>
</dbReference>
<dbReference type="AlphaFoldDB" id="A0A1H8LES8"/>
<dbReference type="InterPro" id="IPR029063">
    <property type="entry name" value="SAM-dependent_MTases_sf"/>
</dbReference>
<proteinExistence type="predicted"/>
<accession>A0A1H8LES8</accession>
<dbReference type="EMBL" id="FOCT01000010">
    <property type="protein sequence ID" value="SEO03268.1"/>
    <property type="molecule type" value="Genomic_DNA"/>
</dbReference>
<name>A0A1H8LES8_9PROT</name>
<evidence type="ECO:0000313" key="3">
    <source>
        <dbReference type="Proteomes" id="UP000183898"/>
    </source>
</evidence>
<dbReference type="Proteomes" id="UP000183898">
    <property type="component" value="Unassembled WGS sequence"/>
</dbReference>
<evidence type="ECO:0000259" key="1">
    <source>
        <dbReference type="Pfam" id="PF08241"/>
    </source>
</evidence>
<keyword evidence="2" id="KW-0489">Methyltransferase</keyword>
<dbReference type="RefSeq" id="WP_074747512.1">
    <property type="nucleotide sequence ID" value="NZ_FOCT01000010.1"/>
</dbReference>
<dbReference type="GO" id="GO:0008757">
    <property type="term" value="F:S-adenosylmethionine-dependent methyltransferase activity"/>
    <property type="evidence" value="ECO:0007669"/>
    <property type="project" value="InterPro"/>
</dbReference>
<dbReference type="SUPFAM" id="SSF53335">
    <property type="entry name" value="S-adenosyl-L-methionine-dependent methyltransferases"/>
    <property type="match status" value="1"/>
</dbReference>
<organism evidence="2 3">
    <name type="scientific">Nitrosospira multiformis</name>
    <dbReference type="NCBI Taxonomy" id="1231"/>
    <lineage>
        <taxon>Bacteria</taxon>
        <taxon>Pseudomonadati</taxon>
        <taxon>Pseudomonadota</taxon>
        <taxon>Betaproteobacteria</taxon>
        <taxon>Nitrosomonadales</taxon>
        <taxon>Nitrosomonadaceae</taxon>
        <taxon>Nitrosospira</taxon>
    </lineage>
</organism>
<evidence type="ECO:0000313" key="2">
    <source>
        <dbReference type="EMBL" id="SEO03268.1"/>
    </source>
</evidence>
<keyword evidence="2" id="KW-0808">Transferase</keyword>
<dbReference type="InterPro" id="IPR013216">
    <property type="entry name" value="Methyltransf_11"/>
</dbReference>
<reference evidence="2 3" key="1">
    <citation type="submission" date="2016-10" db="EMBL/GenBank/DDBJ databases">
        <authorList>
            <person name="de Groot N.N."/>
        </authorList>
    </citation>
    <scope>NUCLEOTIDE SEQUENCE [LARGE SCALE GENOMIC DNA]</scope>
    <source>
        <strain evidence="2 3">Nl18</strain>
    </source>
</reference>
<dbReference type="GO" id="GO:0032259">
    <property type="term" value="P:methylation"/>
    <property type="evidence" value="ECO:0007669"/>
    <property type="project" value="UniProtKB-KW"/>
</dbReference>